<accession>A0A1B1NWK3</accession>
<dbReference type="GeneID" id="96874427"/>
<dbReference type="KEGG" id="vsc:VSVS12_04322"/>
<dbReference type="GO" id="GO:0010181">
    <property type="term" value="F:FMN binding"/>
    <property type="evidence" value="ECO:0007669"/>
    <property type="project" value="TreeGrafter"/>
</dbReference>
<dbReference type="AlphaFoldDB" id="A0A1B1NWK3"/>
<feature type="domain" description="Flavodoxin-like fold" evidence="2">
    <location>
        <begin position="1"/>
        <end position="162"/>
    </location>
</feature>
<dbReference type="EC" id="1.6.5.2" evidence="3"/>
<dbReference type="PANTHER" id="PTHR47307">
    <property type="entry name" value="GLUTATHIONE-REGULATED POTASSIUM-EFFLUX SYSTEM ANCILLARY PROTEIN KEFG"/>
    <property type="match status" value="1"/>
</dbReference>
<gene>
    <name evidence="3" type="ORF">VSVS05_04224</name>
</gene>
<dbReference type="PATRIC" id="fig|45658.6.peg.4296"/>
<evidence type="ECO:0000259" key="2">
    <source>
        <dbReference type="Pfam" id="PF02525"/>
    </source>
</evidence>
<name>A0A1B1NWK3_9VIBR</name>
<protein>
    <submittedName>
        <fullName evidence="3">NAD(P)H dehydrogenase (Quinone)</fullName>
        <ecNumber evidence="3">1.6.5.2</ecNumber>
    </submittedName>
</protein>
<dbReference type="Proteomes" id="UP000092528">
    <property type="component" value="Chromosome 2"/>
</dbReference>
<dbReference type="GO" id="GO:0009055">
    <property type="term" value="F:electron transfer activity"/>
    <property type="evidence" value="ECO:0007669"/>
    <property type="project" value="TreeGrafter"/>
</dbReference>
<keyword evidence="4" id="KW-1185">Reference proteome</keyword>
<evidence type="ECO:0000313" key="4">
    <source>
        <dbReference type="Proteomes" id="UP000092528"/>
    </source>
</evidence>
<reference evidence="3 4" key="1">
    <citation type="submission" date="2016-07" db="EMBL/GenBank/DDBJ databases">
        <title>Genome sequencing of Vibrio scophthalmi strain VS-05, an isolated from Paralichthys olivaceus.</title>
        <authorList>
            <person name="Han H.-J."/>
        </authorList>
    </citation>
    <scope>NUCLEOTIDE SEQUENCE [LARGE SCALE GENOMIC DNA]</scope>
    <source>
        <strain evidence="3 4">VS-05</strain>
    </source>
</reference>
<evidence type="ECO:0000313" key="3">
    <source>
        <dbReference type="EMBL" id="ANU39260.1"/>
    </source>
</evidence>
<dbReference type="EMBL" id="CP016415">
    <property type="protein sequence ID" value="ANU39260.1"/>
    <property type="molecule type" value="Genomic_DNA"/>
</dbReference>
<dbReference type="Pfam" id="PF02525">
    <property type="entry name" value="Flavodoxin_2"/>
    <property type="match status" value="1"/>
</dbReference>
<dbReference type="Gene3D" id="3.40.50.360">
    <property type="match status" value="1"/>
</dbReference>
<evidence type="ECO:0000256" key="1">
    <source>
        <dbReference type="ARBA" id="ARBA00023002"/>
    </source>
</evidence>
<sequence length="188" mass="20946">MNVLVINGHPNLNNSFANKEILKLLAQKTDWQMTHASDFAGDVKAEQQRLLEADLVVVQFPLYWSTFPSVMKEWIDQVFTYGFAFGPDGSQLKSKKLLFSITAGATAESYSESGFNFMPLENYQRAFEHAFKAAEMDVIDTIVTFEMNAIPEEGGDVEKTIELAQQHAVQIINVVSHSAQNAVSTHIG</sequence>
<dbReference type="PANTHER" id="PTHR47307:SF1">
    <property type="entry name" value="GLUTATHIONE-REGULATED POTASSIUM-EFFLUX SYSTEM ANCILLARY PROTEIN KEFG"/>
    <property type="match status" value="1"/>
</dbReference>
<proteinExistence type="predicted"/>
<dbReference type="SUPFAM" id="SSF52218">
    <property type="entry name" value="Flavoproteins"/>
    <property type="match status" value="1"/>
</dbReference>
<dbReference type="InterPro" id="IPR029039">
    <property type="entry name" value="Flavoprotein-like_sf"/>
</dbReference>
<dbReference type="GO" id="GO:0003955">
    <property type="term" value="F:NAD(P)H dehydrogenase (quinone) activity"/>
    <property type="evidence" value="ECO:0007669"/>
    <property type="project" value="UniProtKB-EC"/>
</dbReference>
<organism evidence="3 4">
    <name type="scientific">Vibrio scophthalmi</name>
    <dbReference type="NCBI Taxonomy" id="45658"/>
    <lineage>
        <taxon>Bacteria</taxon>
        <taxon>Pseudomonadati</taxon>
        <taxon>Pseudomonadota</taxon>
        <taxon>Gammaproteobacteria</taxon>
        <taxon>Vibrionales</taxon>
        <taxon>Vibrionaceae</taxon>
        <taxon>Vibrio</taxon>
    </lineage>
</organism>
<dbReference type="STRING" id="45658.VSVS12_04322"/>
<dbReference type="RefSeq" id="WP_005595244.1">
    <property type="nucleotide sequence ID" value="NZ_CP016308.1"/>
</dbReference>
<keyword evidence="1 3" id="KW-0560">Oxidoreductase</keyword>
<dbReference type="InterPro" id="IPR046980">
    <property type="entry name" value="KefG/KefF"/>
</dbReference>
<dbReference type="InterPro" id="IPR003680">
    <property type="entry name" value="Flavodoxin_fold"/>
</dbReference>